<dbReference type="EC" id="2.7.13.3" evidence="14"/>
<accession>A0ABW4NUF3</accession>
<keyword evidence="9 12" id="KW-1133">Transmembrane helix</keyword>
<dbReference type="PANTHER" id="PTHR34220">
    <property type="entry name" value="SENSOR HISTIDINE KINASE YPDA"/>
    <property type="match status" value="1"/>
</dbReference>
<dbReference type="GO" id="GO:0004673">
    <property type="term" value="F:protein histidine kinase activity"/>
    <property type="evidence" value="ECO:0007669"/>
    <property type="project" value="UniProtKB-EC"/>
</dbReference>
<dbReference type="Pfam" id="PF02518">
    <property type="entry name" value="HATPase_c"/>
    <property type="match status" value="1"/>
</dbReference>
<keyword evidence="10" id="KW-0902">Two-component regulatory system</keyword>
<evidence type="ECO:0000313" key="15">
    <source>
        <dbReference type="Proteomes" id="UP001597285"/>
    </source>
</evidence>
<comment type="caution">
    <text evidence="14">The sequence shown here is derived from an EMBL/GenBank/DDBJ whole genome shotgun (WGS) entry which is preliminary data.</text>
</comment>
<evidence type="ECO:0000256" key="5">
    <source>
        <dbReference type="ARBA" id="ARBA00022692"/>
    </source>
</evidence>
<dbReference type="InterPro" id="IPR010559">
    <property type="entry name" value="Sig_transdc_His_kin_internal"/>
</dbReference>
<gene>
    <name evidence="14" type="ORF">ACFSBK_11620</name>
</gene>
<dbReference type="PROSITE" id="PS50885">
    <property type="entry name" value="HAMP"/>
    <property type="match status" value="1"/>
</dbReference>
<protein>
    <submittedName>
        <fullName evidence="14">Sensor histidine kinase</fullName>
        <ecNumber evidence="14">2.7.13.3</ecNumber>
    </submittedName>
</protein>
<evidence type="ECO:0000313" key="14">
    <source>
        <dbReference type="EMBL" id="MFD1800497.1"/>
    </source>
</evidence>
<dbReference type="PANTHER" id="PTHR34220:SF11">
    <property type="entry name" value="SENSOR PROTEIN KINASE HPTS"/>
    <property type="match status" value="1"/>
</dbReference>
<dbReference type="InterPro" id="IPR050640">
    <property type="entry name" value="Bact_2-comp_sensor_kinase"/>
</dbReference>
<reference evidence="15" key="1">
    <citation type="journal article" date="2019" name="Int. J. Syst. Evol. Microbiol.">
        <title>The Global Catalogue of Microorganisms (GCM) 10K type strain sequencing project: providing services to taxonomists for standard genome sequencing and annotation.</title>
        <authorList>
            <consortium name="The Broad Institute Genomics Platform"/>
            <consortium name="The Broad Institute Genome Sequencing Center for Infectious Disease"/>
            <person name="Wu L."/>
            <person name="Ma J."/>
        </authorList>
    </citation>
    <scope>NUCLEOTIDE SEQUENCE [LARGE SCALE GENOMIC DNA]</scope>
    <source>
        <strain evidence="15">KCTC 42143</strain>
    </source>
</reference>
<proteinExistence type="predicted"/>
<evidence type="ECO:0000256" key="4">
    <source>
        <dbReference type="ARBA" id="ARBA00022679"/>
    </source>
</evidence>
<dbReference type="Proteomes" id="UP001597285">
    <property type="component" value="Unassembled WGS sequence"/>
</dbReference>
<evidence type="ECO:0000256" key="10">
    <source>
        <dbReference type="ARBA" id="ARBA00023012"/>
    </source>
</evidence>
<dbReference type="Gene3D" id="6.10.340.10">
    <property type="match status" value="1"/>
</dbReference>
<sequence length="564" mass="65052">MKTKMKSNQIYSLLKTYSIILILFFTIFSIAVGQLLHENNKKIALQSIQNASGRIEFLVNKNQEKVEEVAVSLTSTPEQITNIHQYFELSYADYLSEVLDTNYRTDSYYYLPKAIESLYYNESSLLAASISLTNYPDIYYSQTGNLMGEKVKQLPITDAIRFSTILMNRNTLQPIGSLHMDFEKENFNQILTNQNTNYTVQTFIFSNTNQLIYEGSNNKNNTTLSTKLVDQMAVDSKIDLKDLEKEYYITESLTKNAHQIYTLIPRREIVISTLKSTFGLFLFSLLFDIILLLILFNLFKKYVVQVEDILVSINQVAGGDSGNRINTQDKKAETKQIAEGINDMLDSMQRYIKDIYELELKQKDADMRALQSQINPHFLYNTLEYIRMSAISEGADELADVVFHFGTLLRNNISHEKIVTVENELKFCEKYIYLYQMRYPDQFAYLFKVCDDVKEVMIPKFAIQPLVENYFAHGIDFAKIENAISVKAYQENGKTKLVIIDNGVGIPKRQMEQINRSFKETELFKPGSVGIMNVYTRMKLYFGESFKMEIKETAGGGTTIIMEF</sequence>
<keyword evidence="6" id="KW-0547">Nucleotide-binding</keyword>
<keyword evidence="7 14" id="KW-0418">Kinase</keyword>
<evidence type="ECO:0000256" key="12">
    <source>
        <dbReference type="SAM" id="Phobius"/>
    </source>
</evidence>
<feature type="domain" description="HAMP" evidence="13">
    <location>
        <begin position="300"/>
        <end position="353"/>
    </location>
</feature>
<evidence type="ECO:0000256" key="2">
    <source>
        <dbReference type="ARBA" id="ARBA00022475"/>
    </source>
</evidence>
<organism evidence="14 15">
    <name type="scientific">Carnobacterium antarcticum</name>
    <dbReference type="NCBI Taxonomy" id="2126436"/>
    <lineage>
        <taxon>Bacteria</taxon>
        <taxon>Bacillati</taxon>
        <taxon>Bacillota</taxon>
        <taxon>Bacilli</taxon>
        <taxon>Lactobacillales</taxon>
        <taxon>Carnobacteriaceae</taxon>
        <taxon>Carnobacterium</taxon>
    </lineage>
</organism>
<evidence type="ECO:0000256" key="3">
    <source>
        <dbReference type="ARBA" id="ARBA00022553"/>
    </source>
</evidence>
<evidence type="ECO:0000256" key="1">
    <source>
        <dbReference type="ARBA" id="ARBA00004651"/>
    </source>
</evidence>
<name>A0ABW4NUF3_9LACT</name>
<keyword evidence="11 12" id="KW-0472">Membrane</keyword>
<evidence type="ECO:0000256" key="6">
    <source>
        <dbReference type="ARBA" id="ARBA00022741"/>
    </source>
</evidence>
<dbReference type="SUPFAM" id="SSF55874">
    <property type="entry name" value="ATPase domain of HSP90 chaperone/DNA topoisomerase II/histidine kinase"/>
    <property type="match status" value="1"/>
</dbReference>
<dbReference type="InterPro" id="IPR003660">
    <property type="entry name" value="HAMP_dom"/>
</dbReference>
<evidence type="ECO:0000256" key="7">
    <source>
        <dbReference type="ARBA" id="ARBA00022777"/>
    </source>
</evidence>
<keyword evidence="15" id="KW-1185">Reference proteome</keyword>
<evidence type="ECO:0000256" key="11">
    <source>
        <dbReference type="ARBA" id="ARBA00023136"/>
    </source>
</evidence>
<dbReference type="RefSeq" id="WP_058918744.1">
    <property type="nucleotide sequence ID" value="NZ_JBHSQC010000002.1"/>
</dbReference>
<keyword evidence="4 14" id="KW-0808">Transferase</keyword>
<feature type="transmembrane region" description="Helical" evidence="12">
    <location>
        <begin position="278"/>
        <end position="299"/>
    </location>
</feature>
<dbReference type="EMBL" id="JBHUFF010000022">
    <property type="protein sequence ID" value="MFD1800497.1"/>
    <property type="molecule type" value="Genomic_DNA"/>
</dbReference>
<comment type="subcellular location">
    <subcellularLocation>
        <location evidence="1">Cell membrane</location>
        <topology evidence="1">Multi-pass membrane protein</topology>
    </subcellularLocation>
</comment>
<dbReference type="Gene3D" id="3.30.565.10">
    <property type="entry name" value="Histidine kinase-like ATPase, C-terminal domain"/>
    <property type="match status" value="1"/>
</dbReference>
<dbReference type="Pfam" id="PF06580">
    <property type="entry name" value="His_kinase"/>
    <property type="match status" value="1"/>
</dbReference>
<evidence type="ECO:0000256" key="9">
    <source>
        <dbReference type="ARBA" id="ARBA00022989"/>
    </source>
</evidence>
<keyword evidence="3" id="KW-0597">Phosphoprotein</keyword>
<keyword evidence="8" id="KW-0067">ATP-binding</keyword>
<feature type="transmembrane region" description="Helical" evidence="12">
    <location>
        <begin position="12"/>
        <end position="36"/>
    </location>
</feature>
<evidence type="ECO:0000259" key="13">
    <source>
        <dbReference type="PROSITE" id="PS50885"/>
    </source>
</evidence>
<dbReference type="InterPro" id="IPR036890">
    <property type="entry name" value="HATPase_C_sf"/>
</dbReference>
<evidence type="ECO:0000256" key="8">
    <source>
        <dbReference type="ARBA" id="ARBA00022840"/>
    </source>
</evidence>
<keyword evidence="2" id="KW-1003">Cell membrane</keyword>
<keyword evidence="5 12" id="KW-0812">Transmembrane</keyword>
<dbReference type="InterPro" id="IPR003594">
    <property type="entry name" value="HATPase_dom"/>
</dbReference>